<proteinExistence type="predicted"/>
<name>A0A9K3LEY5_9STRA</name>
<evidence type="ECO:0000256" key="2">
    <source>
        <dbReference type="SAM" id="Phobius"/>
    </source>
</evidence>
<gene>
    <name evidence="3" type="ORF">IV203_035744</name>
</gene>
<sequence>MDFPSRSQHENPHTVENSVSKEHGTITEKSFEISSKRVEDIRPNDDTGEDTRETFPWFVLRASKEREGGIHHLPRFNAFHVDEQTCKLNHKQPNQEAFRNDDMIEKVQYEDGEQYEGCSSPRFFSRFVLTYGPIGAGVVFFGVAYGM</sequence>
<reference evidence="3" key="2">
    <citation type="submission" date="2021-04" db="EMBL/GenBank/DDBJ databases">
        <authorList>
            <person name="Podell S."/>
        </authorList>
    </citation>
    <scope>NUCLEOTIDE SEQUENCE</scope>
    <source>
        <strain evidence="3">Hildebrandi</strain>
    </source>
</reference>
<reference evidence="3" key="1">
    <citation type="journal article" date="2021" name="Sci. Rep.">
        <title>Diploid genomic architecture of Nitzschia inconspicua, an elite biomass production diatom.</title>
        <authorList>
            <person name="Oliver A."/>
            <person name="Podell S."/>
            <person name="Pinowska A."/>
            <person name="Traller J.C."/>
            <person name="Smith S.R."/>
            <person name="McClure R."/>
            <person name="Beliaev A."/>
            <person name="Bohutskyi P."/>
            <person name="Hill E.A."/>
            <person name="Rabines A."/>
            <person name="Zheng H."/>
            <person name="Allen L.Z."/>
            <person name="Kuo A."/>
            <person name="Grigoriev I.V."/>
            <person name="Allen A.E."/>
            <person name="Hazlebeck D."/>
            <person name="Allen E.E."/>
        </authorList>
    </citation>
    <scope>NUCLEOTIDE SEQUENCE</scope>
    <source>
        <strain evidence="3">Hildebrandi</strain>
    </source>
</reference>
<keyword evidence="2" id="KW-1133">Transmembrane helix</keyword>
<accession>A0A9K3LEY5</accession>
<keyword evidence="2" id="KW-0812">Transmembrane</keyword>
<feature type="region of interest" description="Disordered" evidence="1">
    <location>
        <begin position="1"/>
        <end position="52"/>
    </location>
</feature>
<protein>
    <submittedName>
        <fullName evidence="3">Uncharacterized protein</fullName>
    </submittedName>
</protein>
<evidence type="ECO:0000313" key="4">
    <source>
        <dbReference type="Proteomes" id="UP000693970"/>
    </source>
</evidence>
<feature type="transmembrane region" description="Helical" evidence="2">
    <location>
        <begin position="123"/>
        <end position="145"/>
    </location>
</feature>
<evidence type="ECO:0000256" key="1">
    <source>
        <dbReference type="SAM" id="MobiDB-lite"/>
    </source>
</evidence>
<evidence type="ECO:0000313" key="3">
    <source>
        <dbReference type="EMBL" id="KAG7360645.1"/>
    </source>
</evidence>
<organism evidence="3 4">
    <name type="scientific">Nitzschia inconspicua</name>
    <dbReference type="NCBI Taxonomy" id="303405"/>
    <lineage>
        <taxon>Eukaryota</taxon>
        <taxon>Sar</taxon>
        <taxon>Stramenopiles</taxon>
        <taxon>Ochrophyta</taxon>
        <taxon>Bacillariophyta</taxon>
        <taxon>Bacillariophyceae</taxon>
        <taxon>Bacillariophycidae</taxon>
        <taxon>Bacillariales</taxon>
        <taxon>Bacillariaceae</taxon>
        <taxon>Nitzschia</taxon>
    </lineage>
</organism>
<dbReference type="AlphaFoldDB" id="A0A9K3LEY5"/>
<keyword evidence="4" id="KW-1185">Reference proteome</keyword>
<comment type="caution">
    <text evidence="3">The sequence shown here is derived from an EMBL/GenBank/DDBJ whole genome shotgun (WGS) entry which is preliminary data.</text>
</comment>
<dbReference type="EMBL" id="JAGRRH010000013">
    <property type="protein sequence ID" value="KAG7360645.1"/>
    <property type="molecule type" value="Genomic_DNA"/>
</dbReference>
<dbReference type="Proteomes" id="UP000693970">
    <property type="component" value="Unassembled WGS sequence"/>
</dbReference>
<keyword evidence="2" id="KW-0472">Membrane</keyword>
<feature type="compositionally biased region" description="Basic and acidic residues" evidence="1">
    <location>
        <begin position="7"/>
        <end position="52"/>
    </location>
</feature>